<evidence type="ECO:0000256" key="1">
    <source>
        <dbReference type="SAM" id="MobiDB-lite"/>
    </source>
</evidence>
<sequence length="274" mass="29996">MTTDPSDRHQPVKGEFAVYGGAVYPARAAAGLWPCVELLPGPGVPAPEDVAPRLAADGSVLGYPLPPERLDAWYAVHWTFHWRGEPFECTDRVDTTVSGNYLGDDREFARQHLKRRVTGYRGAFPLAEVTEPEEHREDLLAPRLDLARRLSEADHFRPGCHAVLGGTTHRAAPAVDPHGLVALAGGGAVPPEQLDAWYRTHWTFQWRGGPFEAVGTVEGRIKGVYTGGSWGFADANQLDEETAPDGTHTRYTVEADPDSVTDLAPHRTDLLPPR</sequence>
<protein>
    <submittedName>
        <fullName evidence="2">Uncharacterized protein</fullName>
    </submittedName>
</protein>
<feature type="region of interest" description="Disordered" evidence="1">
    <location>
        <begin position="240"/>
        <end position="274"/>
    </location>
</feature>
<name>A0ABN2WBP5_9ACTN</name>
<accession>A0ABN2WBP5</accession>
<dbReference type="Proteomes" id="UP001500897">
    <property type="component" value="Unassembled WGS sequence"/>
</dbReference>
<reference evidence="2 3" key="1">
    <citation type="journal article" date="2019" name="Int. J. Syst. Evol. Microbiol.">
        <title>The Global Catalogue of Microorganisms (GCM) 10K type strain sequencing project: providing services to taxonomists for standard genome sequencing and annotation.</title>
        <authorList>
            <consortium name="The Broad Institute Genomics Platform"/>
            <consortium name="The Broad Institute Genome Sequencing Center for Infectious Disease"/>
            <person name="Wu L."/>
            <person name="Ma J."/>
        </authorList>
    </citation>
    <scope>NUCLEOTIDE SEQUENCE [LARGE SCALE GENOMIC DNA]</scope>
    <source>
        <strain evidence="2 3">JCM 14559</strain>
    </source>
</reference>
<evidence type="ECO:0000313" key="3">
    <source>
        <dbReference type="Proteomes" id="UP001500897"/>
    </source>
</evidence>
<proteinExistence type="predicted"/>
<feature type="compositionally biased region" description="Basic and acidic residues" evidence="1">
    <location>
        <begin position="264"/>
        <end position="274"/>
    </location>
</feature>
<organism evidence="2 3">
    <name type="scientific">Kitasatospora saccharophila</name>
    <dbReference type="NCBI Taxonomy" id="407973"/>
    <lineage>
        <taxon>Bacteria</taxon>
        <taxon>Bacillati</taxon>
        <taxon>Actinomycetota</taxon>
        <taxon>Actinomycetes</taxon>
        <taxon>Kitasatosporales</taxon>
        <taxon>Streptomycetaceae</taxon>
        <taxon>Kitasatospora</taxon>
    </lineage>
</organism>
<comment type="caution">
    <text evidence="2">The sequence shown here is derived from an EMBL/GenBank/DDBJ whole genome shotgun (WGS) entry which is preliminary data.</text>
</comment>
<keyword evidence="3" id="KW-1185">Reference proteome</keyword>
<gene>
    <name evidence="2" type="ORF">GCM10009759_11160</name>
</gene>
<dbReference type="RefSeq" id="WP_344550640.1">
    <property type="nucleotide sequence ID" value="NZ_BAAANS010000005.1"/>
</dbReference>
<dbReference type="EMBL" id="BAAANS010000005">
    <property type="protein sequence ID" value="GAA2088790.1"/>
    <property type="molecule type" value="Genomic_DNA"/>
</dbReference>
<evidence type="ECO:0000313" key="2">
    <source>
        <dbReference type="EMBL" id="GAA2088790.1"/>
    </source>
</evidence>